<sequence>MPLEILLAYLAVGAFAGTLAGLLGVGGGLVIVPALVVILQLQGLTDAVIVHLAIGTSLATIALTSLSSIVAHHRRGAVRWPVVRALAPGIVIGALLGAAIAEALPGTALRGVFGVFELGVALQLALDRKPAPHRRLPGGIGMTLAGGVIGAVSGIVGIGGGTLTVPFLAWCNVALRQAVATSAACGFPIAVAGAAGFMAMGWNDPRLPAGAGGYVYWPAFAGIALASVLFAPLGARLTHALPVPLLRRFFALFLAVLGVKMLWG</sequence>
<dbReference type="Proteomes" id="UP000177925">
    <property type="component" value="Unassembled WGS sequence"/>
</dbReference>
<evidence type="ECO:0000313" key="6">
    <source>
        <dbReference type="EMBL" id="OGI42969.1"/>
    </source>
</evidence>
<name>A0A1F6TD24_9PROT</name>
<evidence type="ECO:0000256" key="5">
    <source>
        <dbReference type="RuleBase" id="RU363041"/>
    </source>
</evidence>
<protein>
    <recommendedName>
        <fullName evidence="5">Probable membrane transporter protein</fullName>
    </recommendedName>
</protein>
<organism evidence="6 7">
    <name type="scientific">Candidatus Muproteobacteria bacterium RBG_16_64_11</name>
    <dbReference type="NCBI Taxonomy" id="1817758"/>
    <lineage>
        <taxon>Bacteria</taxon>
        <taxon>Pseudomonadati</taxon>
        <taxon>Pseudomonadota</taxon>
        <taxon>Candidatus Muproteobacteria</taxon>
    </lineage>
</organism>
<feature type="transmembrane region" description="Helical" evidence="5">
    <location>
        <begin position="214"/>
        <end position="233"/>
    </location>
</feature>
<accession>A0A1F6TD24</accession>
<dbReference type="InterPro" id="IPR002781">
    <property type="entry name" value="TM_pro_TauE-like"/>
</dbReference>
<dbReference type="GO" id="GO:0005886">
    <property type="term" value="C:plasma membrane"/>
    <property type="evidence" value="ECO:0007669"/>
    <property type="project" value="UniProtKB-SubCell"/>
</dbReference>
<comment type="similarity">
    <text evidence="5">Belongs to the 4-toluene sulfonate uptake permease (TSUP) (TC 2.A.102) family.</text>
</comment>
<feature type="transmembrane region" description="Helical" evidence="5">
    <location>
        <begin position="82"/>
        <end position="101"/>
    </location>
</feature>
<feature type="transmembrane region" description="Helical" evidence="5">
    <location>
        <begin position="7"/>
        <end position="36"/>
    </location>
</feature>
<evidence type="ECO:0000256" key="4">
    <source>
        <dbReference type="ARBA" id="ARBA00023136"/>
    </source>
</evidence>
<dbReference type="PANTHER" id="PTHR43483">
    <property type="entry name" value="MEMBRANE TRANSPORTER PROTEIN HI_0806-RELATED"/>
    <property type="match status" value="1"/>
</dbReference>
<evidence type="ECO:0000256" key="2">
    <source>
        <dbReference type="ARBA" id="ARBA00022692"/>
    </source>
</evidence>
<evidence type="ECO:0000256" key="3">
    <source>
        <dbReference type="ARBA" id="ARBA00022989"/>
    </source>
</evidence>
<feature type="transmembrane region" description="Helical" evidence="5">
    <location>
        <begin position="245"/>
        <end position="263"/>
    </location>
</feature>
<proteinExistence type="inferred from homology"/>
<dbReference type="PANTHER" id="PTHR43483:SF3">
    <property type="entry name" value="MEMBRANE TRANSPORTER PROTEIN HI_0806-RELATED"/>
    <property type="match status" value="1"/>
</dbReference>
<evidence type="ECO:0000313" key="7">
    <source>
        <dbReference type="Proteomes" id="UP000177925"/>
    </source>
</evidence>
<dbReference type="AlphaFoldDB" id="A0A1F6TD24"/>
<comment type="subcellular location">
    <subcellularLocation>
        <location evidence="5">Cell membrane</location>
        <topology evidence="5">Multi-pass membrane protein</topology>
    </subcellularLocation>
    <subcellularLocation>
        <location evidence="1">Membrane</location>
        <topology evidence="1">Multi-pass membrane protein</topology>
    </subcellularLocation>
</comment>
<keyword evidence="2 5" id="KW-0812">Transmembrane</keyword>
<dbReference type="Pfam" id="PF01925">
    <property type="entry name" value="TauE"/>
    <property type="match status" value="1"/>
</dbReference>
<comment type="caution">
    <text evidence="6">The sequence shown here is derived from an EMBL/GenBank/DDBJ whole genome shotgun (WGS) entry which is preliminary data.</text>
</comment>
<evidence type="ECO:0000256" key="1">
    <source>
        <dbReference type="ARBA" id="ARBA00004141"/>
    </source>
</evidence>
<keyword evidence="3 5" id="KW-1133">Transmembrane helix</keyword>
<keyword evidence="4 5" id="KW-0472">Membrane</keyword>
<feature type="transmembrane region" description="Helical" evidence="5">
    <location>
        <begin position="48"/>
        <end position="70"/>
    </location>
</feature>
<keyword evidence="5" id="KW-1003">Cell membrane</keyword>
<feature type="transmembrane region" description="Helical" evidence="5">
    <location>
        <begin position="178"/>
        <end position="202"/>
    </location>
</feature>
<reference evidence="6 7" key="1">
    <citation type="journal article" date="2016" name="Nat. Commun.">
        <title>Thousands of microbial genomes shed light on interconnected biogeochemical processes in an aquifer system.</title>
        <authorList>
            <person name="Anantharaman K."/>
            <person name="Brown C.T."/>
            <person name="Hug L.A."/>
            <person name="Sharon I."/>
            <person name="Castelle C.J."/>
            <person name="Probst A.J."/>
            <person name="Thomas B.C."/>
            <person name="Singh A."/>
            <person name="Wilkins M.J."/>
            <person name="Karaoz U."/>
            <person name="Brodie E.L."/>
            <person name="Williams K.H."/>
            <person name="Hubbard S.S."/>
            <person name="Banfield J.F."/>
        </authorList>
    </citation>
    <scope>NUCLEOTIDE SEQUENCE [LARGE SCALE GENOMIC DNA]</scope>
</reference>
<dbReference type="EMBL" id="MFSS01000072">
    <property type="protein sequence ID" value="OGI42969.1"/>
    <property type="molecule type" value="Genomic_DNA"/>
</dbReference>
<gene>
    <name evidence="6" type="ORF">A2150_04075</name>
</gene>